<reference evidence="1" key="1">
    <citation type="submission" date="2018-02" db="EMBL/GenBank/DDBJ databases">
        <title>Rhizophora mucronata_Transcriptome.</title>
        <authorList>
            <person name="Meera S.P."/>
            <person name="Sreeshan A."/>
            <person name="Augustine A."/>
        </authorList>
    </citation>
    <scope>NUCLEOTIDE SEQUENCE</scope>
    <source>
        <tissue evidence="1">Leaf</tissue>
    </source>
</reference>
<name>A0A2P2MWK9_RHIMU</name>
<dbReference type="AlphaFoldDB" id="A0A2P2MWK9"/>
<protein>
    <submittedName>
        <fullName evidence="1">Retrovirus-related Pol polyprotein from transposon TNT 1-94</fullName>
    </submittedName>
</protein>
<evidence type="ECO:0000313" key="1">
    <source>
        <dbReference type="EMBL" id="MBX34601.1"/>
    </source>
</evidence>
<sequence length="61" mass="6893">MSHQSHNNSQGVFLRDWRESLLIVNTIPLSETFGNQPGFIPFDITFRVSLGLEDPLTANSF</sequence>
<proteinExistence type="predicted"/>
<dbReference type="EMBL" id="GGEC01054117">
    <property type="protein sequence ID" value="MBX34601.1"/>
    <property type="molecule type" value="Transcribed_RNA"/>
</dbReference>
<organism evidence="1">
    <name type="scientific">Rhizophora mucronata</name>
    <name type="common">Asiatic mangrove</name>
    <dbReference type="NCBI Taxonomy" id="61149"/>
    <lineage>
        <taxon>Eukaryota</taxon>
        <taxon>Viridiplantae</taxon>
        <taxon>Streptophyta</taxon>
        <taxon>Embryophyta</taxon>
        <taxon>Tracheophyta</taxon>
        <taxon>Spermatophyta</taxon>
        <taxon>Magnoliopsida</taxon>
        <taxon>eudicotyledons</taxon>
        <taxon>Gunneridae</taxon>
        <taxon>Pentapetalae</taxon>
        <taxon>rosids</taxon>
        <taxon>fabids</taxon>
        <taxon>Malpighiales</taxon>
        <taxon>Rhizophoraceae</taxon>
        <taxon>Rhizophora</taxon>
    </lineage>
</organism>
<accession>A0A2P2MWK9</accession>